<organism evidence="3">
    <name type="scientific">Serpula lacrymans var. lacrymans (strain S7.3)</name>
    <name type="common">Dry rot fungus</name>
    <dbReference type="NCBI Taxonomy" id="936435"/>
    <lineage>
        <taxon>Eukaryota</taxon>
        <taxon>Fungi</taxon>
        <taxon>Dikarya</taxon>
        <taxon>Basidiomycota</taxon>
        <taxon>Agaricomycotina</taxon>
        <taxon>Agaricomycetes</taxon>
        <taxon>Agaricomycetidae</taxon>
        <taxon>Boletales</taxon>
        <taxon>Coniophorineae</taxon>
        <taxon>Serpulaceae</taxon>
        <taxon>Serpula</taxon>
    </lineage>
</organism>
<dbReference type="InParanoid" id="F8PLT2"/>
<evidence type="ECO:0000313" key="3">
    <source>
        <dbReference type="Proteomes" id="UP000008063"/>
    </source>
</evidence>
<feature type="compositionally biased region" description="Pro residues" evidence="1">
    <location>
        <begin position="19"/>
        <end position="30"/>
    </location>
</feature>
<accession>F8PLT2</accession>
<evidence type="ECO:0000256" key="1">
    <source>
        <dbReference type="SAM" id="MobiDB-lite"/>
    </source>
</evidence>
<keyword evidence="3" id="KW-1185">Reference proteome</keyword>
<feature type="region of interest" description="Disordered" evidence="1">
    <location>
        <begin position="131"/>
        <end position="155"/>
    </location>
</feature>
<name>F8PLT2_SERL3</name>
<dbReference type="AlphaFoldDB" id="F8PLT2"/>
<reference evidence="3" key="1">
    <citation type="journal article" date="2011" name="Science">
        <title>The plant cell wall-decomposing machinery underlies the functional diversity of forest fungi.</title>
        <authorList>
            <person name="Eastwood D.C."/>
            <person name="Floudas D."/>
            <person name="Binder M."/>
            <person name="Majcherczyk A."/>
            <person name="Schneider P."/>
            <person name="Aerts A."/>
            <person name="Asiegbu F.O."/>
            <person name="Baker S.E."/>
            <person name="Barry K."/>
            <person name="Bendiksby M."/>
            <person name="Blumentritt M."/>
            <person name="Coutinho P.M."/>
            <person name="Cullen D."/>
            <person name="de Vries R.P."/>
            <person name="Gathman A."/>
            <person name="Goodell B."/>
            <person name="Henrissat B."/>
            <person name="Ihrmark K."/>
            <person name="Kauserud H."/>
            <person name="Kohler A."/>
            <person name="LaButti K."/>
            <person name="Lapidus A."/>
            <person name="Lavin J.L."/>
            <person name="Lee Y.-H."/>
            <person name="Lindquist E."/>
            <person name="Lilly W."/>
            <person name="Lucas S."/>
            <person name="Morin E."/>
            <person name="Murat C."/>
            <person name="Oguiza J.A."/>
            <person name="Park J."/>
            <person name="Pisabarro A.G."/>
            <person name="Riley R."/>
            <person name="Rosling A."/>
            <person name="Salamov A."/>
            <person name="Schmidt O."/>
            <person name="Schmutz J."/>
            <person name="Skrede I."/>
            <person name="Stenlid J."/>
            <person name="Wiebenga A."/>
            <person name="Xie X."/>
            <person name="Kuees U."/>
            <person name="Hibbett D.S."/>
            <person name="Hoffmeister D."/>
            <person name="Hoegberg N."/>
            <person name="Martin F."/>
            <person name="Grigoriev I.V."/>
            <person name="Watkinson S.C."/>
        </authorList>
    </citation>
    <scope>NUCLEOTIDE SEQUENCE [LARGE SCALE GENOMIC DNA]</scope>
    <source>
        <strain evidence="3">strain S7.3</strain>
    </source>
</reference>
<feature type="region of interest" description="Disordered" evidence="1">
    <location>
        <begin position="1"/>
        <end position="62"/>
    </location>
</feature>
<gene>
    <name evidence="2" type="ORF">SERLA73DRAFT_150261</name>
</gene>
<proteinExistence type="predicted"/>
<protein>
    <submittedName>
        <fullName evidence="2">Uncharacterized protein</fullName>
    </submittedName>
</protein>
<feature type="region of interest" description="Disordered" evidence="1">
    <location>
        <begin position="229"/>
        <end position="250"/>
    </location>
</feature>
<evidence type="ECO:0000313" key="2">
    <source>
        <dbReference type="EMBL" id="EGO02564.1"/>
    </source>
</evidence>
<dbReference type="EMBL" id="GL945476">
    <property type="protein sequence ID" value="EGO02564.1"/>
    <property type="molecule type" value="Genomic_DNA"/>
</dbReference>
<dbReference type="HOGENOM" id="CLU_799645_0_0_1"/>
<dbReference type="Proteomes" id="UP000008063">
    <property type="component" value="Unassembled WGS sequence"/>
</dbReference>
<sequence>MTVVLSKKAKRTAPSWCSPSPPPVPGPSRPSHPQYTHPHSRTSNGQCPDPIAPPTGKGKGKARVVIEITRGVEDLQRKSMEEGYKQCRLDKSICTISRSKQMKKWRTSYDGCSQEMYKCVWDNDASLGSKSRNPKAPGALVTAPDHPVKTRPPRGAHKLVYQPHRMTWTQFTIRVPPAAQAVIPAPAHRTPPPATRPLPPPQMQFMSQESRRPLQMSHRESREMDANAIHSGPDPSMQEKTPLDVPSTPCPSPVPPPYWPFEVQQPPRPHIPLGGEVPITVTPRCDGQDLINFSFMSPTQQWSPPPSLEERVARIKQRQGIIRDPYESISKLEDEVARLKAKERDYN</sequence>